<evidence type="ECO:0000313" key="2">
    <source>
        <dbReference type="EMBL" id="JAD76178.1"/>
    </source>
</evidence>
<dbReference type="InterPro" id="IPR003903">
    <property type="entry name" value="UIM_dom"/>
</dbReference>
<dbReference type="Pfam" id="PF23625">
    <property type="entry name" value="UIM_2"/>
    <property type="match status" value="2"/>
</dbReference>
<reference evidence="2" key="1">
    <citation type="submission" date="2014-09" db="EMBL/GenBank/DDBJ databases">
        <authorList>
            <person name="Magalhaes I.L.F."/>
            <person name="Oliveira U."/>
            <person name="Santos F.R."/>
            <person name="Vidigal T.H.D.A."/>
            <person name="Brescovit A.D."/>
            <person name="Santos A.J."/>
        </authorList>
    </citation>
    <scope>NUCLEOTIDE SEQUENCE</scope>
    <source>
        <tissue evidence="2">Shoot tissue taken approximately 20 cm above the soil surface</tissue>
    </source>
</reference>
<dbReference type="AlphaFoldDB" id="A0A0A9CP21"/>
<protein>
    <submittedName>
        <fullName evidence="2">Uncharacterized protein</fullName>
    </submittedName>
</protein>
<feature type="region of interest" description="Disordered" evidence="1">
    <location>
        <begin position="14"/>
        <end position="42"/>
    </location>
</feature>
<name>A0A0A9CP21_ARUDO</name>
<dbReference type="SMART" id="SM00726">
    <property type="entry name" value="UIM"/>
    <property type="match status" value="2"/>
</dbReference>
<organism evidence="2">
    <name type="scientific">Arundo donax</name>
    <name type="common">Giant reed</name>
    <name type="synonym">Donax arundinaceus</name>
    <dbReference type="NCBI Taxonomy" id="35708"/>
    <lineage>
        <taxon>Eukaryota</taxon>
        <taxon>Viridiplantae</taxon>
        <taxon>Streptophyta</taxon>
        <taxon>Embryophyta</taxon>
        <taxon>Tracheophyta</taxon>
        <taxon>Spermatophyta</taxon>
        <taxon>Magnoliopsida</taxon>
        <taxon>Liliopsida</taxon>
        <taxon>Poales</taxon>
        <taxon>Poaceae</taxon>
        <taxon>PACMAD clade</taxon>
        <taxon>Arundinoideae</taxon>
        <taxon>Arundineae</taxon>
        <taxon>Arundo</taxon>
    </lineage>
</organism>
<dbReference type="PROSITE" id="PS50330">
    <property type="entry name" value="UIM"/>
    <property type="match status" value="1"/>
</dbReference>
<proteinExistence type="predicted"/>
<dbReference type="EMBL" id="GBRH01221717">
    <property type="protein sequence ID" value="JAD76178.1"/>
    <property type="molecule type" value="Transcribed_RNA"/>
</dbReference>
<sequence length="98" mass="11177">MGWLSKIFKGSVNRVSRGHYNGNTHEGYPTQHTKSYGVNDNEDEDMDHAIALSLSEEDQRKGKAIEPDTDHRLDEDEQLARALQESMNDGSSPHWKEH</sequence>
<reference evidence="2" key="2">
    <citation type="journal article" date="2015" name="Data Brief">
        <title>Shoot transcriptome of the giant reed, Arundo donax.</title>
        <authorList>
            <person name="Barrero R.A."/>
            <person name="Guerrero F.D."/>
            <person name="Moolhuijzen P."/>
            <person name="Goolsby J.A."/>
            <person name="Tidwell J."/>
            <person name="Bellgard S.E."/>
            <person name="Bellgard M.I."/>
        </authorList>
    </citation>
    <scope>NUCLEOTIDE SEQUENCE</scope>
    <source>
        <tissue evidence="2">Shoot tissue taken approximately 20 cm above the soil surface</tissue>
    </source>
</reference>
<evidence type="ECO:0000256" key="1">
    <source>
        <dbReference type="SAM" id="MobiDB-lite"/>
    </source>
</evidence>
<accession>A0A0A9CP21</accession>